<comment type="caution">
    <text evidence="3">The sequence shown here is derived from an EMBL/GenBank/DDBJ whole genome shotgun (WGS) entry which is preliminary data.</text>
</comment>
<gene>
    <name evidence="3" type="ORF">LGQ90_03035</name>
</gene>
<evidence type="ECO:0000256" key="1">
    <source>
        <dbReference type="SAM" id="Phobius"/>
    </source>
</evidence>
<feature type="domain" description="NodB homology" evidence="2">
    <location>
        <begin position="67"/>
        <end position="244"/>
    </location>
</feature>
<dbReference type="InterPro" id="IPR050248">
    <property type="entry name" value="Polysacc_deacetylase_ArnD"/>
</dbReference>
<accession>A0A9X1RVL2</accession>
<dbReference type="RefSeq" id="WP_229337994.1">
    <property type="nucleotide sequence ID" value="NZ_JAJBZG010000001.1"/>
</dbReference>
<dbReference type="Proteomes" id="UP001139414">
    <property type="component" value="Unassembled WGS sequence"/>
</dbReference>
<name>A0A9X1RVL2_9FLAO</name>
<dbReference type="AlphaFoldDB" id="A0A9X1RVL2"/>
<sequence>MIFKLIKTLFAVAAIFAIALYYQELWPFWPILLIAIVYSLLILLLSTNVQFNFFVKAYNKNPDYPQNSVALSFDDGPVENTLKILDILDEHNAKAAFFCIGRNIKKHPEIFQEIIKRGHVVGNHTYSHTRKMGFLSTESVLKEIQQCDQIAEKIGEIKLNLFRPPFGIINPKTKRALQKTGHQVIGWNNRPYDAVTKSSSKILNRITKDLKRGDLILLHDNMPKTAPILEQLLVVLKQRNFSTVRPDKLFDIHAYN</sequence>
<dbReference type="EMBL" id="JAJBZG010000001">
    <property type="protein sequence ID" value="MCB7480231.1"/>
    <property type="molecule type" value="Genomic_DNA"/>
</dbReference>
<dbReference type="Gene3D" id="3.20.20.370">
    <property type="entry name" value="Glycoside hydrolase/deacetylase"/>
    <property type="match status" value="1"/>
</dbReference>
<dbReference type="GO" id="GO:0005975">
    <property type="term" value="P:carbohydrate metabolic process"/>
    <property type="evidence" value="ECO:0007669"/>
    <property type="project" value="InterPro"/>
</dbReference>
<dbReference type="PANTHER" id="PTHR10587">
    <property type="entry name" value="GLYCOSYL TRANSFERASE-RELATED"/>
    <property type="match status" value="1"/>
</dbReference>
<dbReference type="PROSITE" id="PS51677">
    <property type="entry name" value="NODB"/>
    <property type="match status" value="1"/>
</dbReference>
<feature type="transmembrane region" description="Helical" evidence="1">
    <location>
        <begin position="28"/>
        <end position="46"/>
    </location>
</feature>
<dbReference type="Pfam" id="PF01522">
    <property type="entry name" value="Polysacc_deac_1"/>
    <property type="match status" value="1"/>
</dbReference>
<evidence type="ECO:0000259" key="2">
    <source>
        <dbReference type="PROSITE" id="PS51677"/>
    </source>
</evidence>
<evidence type="ECO:0000313" key="4">
    <source>
        <dbReference type="Proteomes" id="UP001139414"/>
    </source>
</evidence>
<dbReference type="InterPro" id="IPR011330">
    <property type="entry name" value="Glyco_hydro/deAcase_b/a-brl"/>
</dbReference>
<dbReference type="InterPro" id="IPR002509">
    <property type="entry name" value="NODB_dom"/>
</dbReference>
<feature type="transmembrane region" description="Helical" evidence="1">
    <location>
        <begin position="5"/>
        <end position="22"/>
    </location>
</feature>
<dbReference type="GO" id="GO:0016810">
    <property type="term" value="F:hydrolase activity, acting on carbon-nitrogen (but not peptide) bonds"/>
    <property type="evidence" value="ECO:0007669"/>
    <property type="project" value="InterPro"/>
</dbReference>
<keyword evidence="1" id="KW-1133">Transmembrane helix</keyword>
<dbReference type="SUPFAM" id="SSF88713">
    <property type="entry name" value="Glycoside hydrolase/deacetylase"/>
    <property type="match status" value="1"/>
</dbReference>
<organism evidence="3 4">
    <name type="scientific">Christiangramia sediminis</name>
    <dbReference type="NCBI Taxonomy" id="2881336"/>
    <lineage>
        <taxon>Bacteria</taxon>
        <taxon>Pseudomonadati</taxon>
        <taxon>Bacteroidota</taxon>
        <taxon>Flavobacteriia</taxon>
        <taxon>Flavobacteriales</taxon>
        <taxon>Flavobacteriaceae</taxon>
        <taxon>Christiangramia</taxon>
    </lineage>
</organism>
<protein>
    <submittedName>
        <fullName evidence="3">Polysaccharide deacetylase family protein</fullName>
    </submittedName>
</protein>
<proteinExistence type="predicted"/>
<evidence type="ECO:0000313" key="3">
    <source>
        <dbReference type="EMBL" id="MCB7480231.1"/>
    </source>
</evidence>
<keyword evidence="4" id="KW-1185">Reference proteome</keyword>
<keyword evidence="1" id="KW-0472">Membrane</keyword>
<keyword evidence="1" id="KW-0812">Transmembrane</keyword>
<reference evidence="3" key="1">
    <citation type="submission" date="2021-10" db="EMBL/GenBank/DDBJ databases">
        <title>Gramella sp. ASW11-100T, isolated from marine sediment.</title>
        <authorList>
            <person name="Xia C."/>
        </authorList>
    </citation>
    <scope>NUCLEOTIDE SEQUENCE</scope>
    <source>
        <strain evidence="3">ASW11-100</strain>
    </source>
</reference>
<dbReference type="CDD" id="cd10917">
    <property type="entry name" value="CE4_NodB_like_6s_7s"/>
    <property type="match status" value="1"/>
</dbReference>